<dbReference type="PANTHER" id="PTHR30329">
    <property type="entry name" value="STATOR ELEMENT OF FLAGELLAR MOTOR COMPLEX"/>
    <property type="match status" value="1"/>
</dbReference>
<dbReference type="PRINTS" id="PR01021">
    <property type="entry name" value="OMPADOMAIN"/>
</dbReference>
<dbReference type="AlphaFoldDB" id="A0A917DPD7"/>
<dbReference type="InterPro" id="IPR006690">
    <property type="entry name" value="OMPA-like_CS"/>
</dbReference>
<evidence type="ECO:0000259" key="6">
    <source>
        <dbReference type="PROSITE" id="PS51123"/>
    </source>
</evidence>
<dbReference type="EMBL" id="BMKK01000004">
    <property type="protein sequence ID" value="GGD58244.1"/>
    <property type="molecule type" value="Genomic_DNA"/>
</dbReference>
<evidence type="ECO:0000256" key="1">
    <source>
        <dbReference type="ARBA" id="ARBA00004442"/>
    </source>
</evidence>
<dbReference type="Gene3D" id="3.30.1330.60">
    <property type="entry name" value="OmpA-like domain"/>
    <property type="match status" value="1"/>
</dbReference>
<dbReference type="PROSITE" id="PS01068">
    <property type="entry name" value="OMPA_1"/>
    <property type="match status" value="1"/>
</dbReference>
<feature type="domain" description="OmpA-like" evidence="6">
    <location>
        <begin position="29"/>
        <end position="146"/>
    </location>
</feature>
<organism evidence="7 8">
    <name type="scientific">Emticicia aquatilis</name>
    <dbReference type="NCBI Taxonomy" id="1537369"/>
    <lineage>
        <taxon>Bacteria</taxon>
        <taxon>Pseudomonadati</taxon>
        <taxon>Bacteroidota</taxon>
        <taxon>Cytophagia</taxon>
        <taxon>Cytophagales</taxon>
        <taxon>Leadbetterellaceae</taxon>
        <taxon>Emticicia</taxon>
    </lineage>
</organism>
<dbReference type="InterPro" id="IPR006665">
    <property type="entry name" value="OmpA-like"/>
</dbReference>
<gene>
    <name evidence="7" type="ORF">GCM10011514_22810</name>
</gene>
<dbReference type="SUPFAM" id="SSF103088">
    <property type="entry name" value="OmpA-like"/>
    <property type="match status" value="1"/>
</dbReference>
<dbReference type="InterPro" id="IPR006664">
    <property type="entry name" value="OMP_bac"/>
</dbReference>
<dbReference type="Pfam" id="PF00691">
    <property type="entry name" value="OmpA"/>
    <property type="match status" value="1"/>
</dbReference>
<dbReference type="InterPro" id="IPR036737">
    <property type="entry name" value="OmpA-like_sf"/>
</dbReference>
<dbReference type="Proteomes" id="UP000609064">
    <property type="component" value="Unassembled WGS sequence"/>
</dbReference>
<evidence type="ECO:0000256" key="4">
    <source>
        <dbReference type="PROSITE-ProRule" id="PRU00473"/>
    </source>
</evidence>
<name>A0A917DPD7_9BACT</name>
<keyword evidence="2 4" id="KW-0472">Membrane</keyword>
<evidence type="ECO:0000256" key="5">
    <source>
        <dbReference type="SAM" id="MobiDB-lite"/>
    </source>
</evidence>
<feature type="compositionally biased region" description="Basic residues" evidence="5">
    <location>
        <begin position="136"/>
        <end position="146"/>
    </location>
</feature>
<keyword evidence="3" id="KW-0998">Cell outer membrane</keyword>
<keyword evidence="8" id="KW-1185">Reference proteome</keyword>
<protein>
    <recommendedName>
        <fullName evidence="6">OmpA-like domain-containing protein</fullName>
    </recommendedName>
</protein>
<dbReference type="PANTHER" id="PTHR30329:SF21">
    <property type="entry name" value="LIPOPROTEIN YIAD-RELATED"/>
    <property type="match status" value="1"/>
</dbReference>
<evidence type="ECO:0000313" key="8">
    <source>
        <dbReference type="Proteomes" id="UP000609064"/>
    </source>
</evidence>
<comment type="subcellular location">
    <subcellularLocation>
        <location evidence="1">Cell outer membrane</location>
    </subcellularLocation>
</comment>
<sequence>MVVAATPAIDSTKMTDSVKVDTVKVAATPEEQILFTPLDVYFKVNQSGIEKTAEVETFIATAKKYFEKYPDKQILITGHADSDGSDALNQRLSENRAKQTKSFLQKEGIKASQMTTEGKGEKEPIASNDTPEGKAKNRRSTIRLKE</sequence>
<dbReference type="GO" id="GO:0009279">
    <property type="term" value="C:cell outer membrane"/>
    <property type="evidence" value="ECO:0007669"/>
    <property type="project" value="UniProtKB-SubCell"/>
</dbReference>
<dbReference type="InterPro" id="IPR050330">
    <property type="entry name" value="Bact_OuterMem_StrucFunc"/>
</dbReference>
<proteinExistence type="predicted"/>
<feature type="region of interest" description="Disordered" evidence="5">
    <location>
        <begin position="78"/>
        <end position="146"/>
    </location>
</feature>
<dbReference type="PROSITE" id="PS51123">
    <property type="entry name" value="OMPA_2"/>
    <property type="match status" value="1"/>
</dbReference>
<reference evidence="7" key="2">
    <citation type="submission" date="2020-09" db="EMBL/GenBank/DDBJ databases">
        <authorList>
            <person name="Sun Q."/>
            <person name="Zhou Y."/>
        </authorList>
    </citation>
    <scope>NUCLEOTIDE SEQUENCE</scope>
    <source>
        <strain evidence="7">CGMCC 1.15958</strain>
    </source>
</reference>
<dbReference type="PRINTS" id="PR01023">
    <property type="entry name" value="NAFLGMOTY"/>
</dbReference>
<accession>A0A917DPD7</accession>
<evidence type="ECO:0000256" key="2">
    <source>
        <dbReference type="ARBA" id="ARBA00023136"/>
    </source>
</evidence>
<dbReference type="CDD" id="cd07185">
    <property type="entry name" value="OmpA_C-like"/>
    <property type="match status" value="1"/>
</dbReference>
<reference evidence="7" key="1">
    <citation type="journal article" date="2014" name="Int. J. Syst. Evol. Microbiol.">
        <title>Complete genome sequence of Corynebacterium casei LMG S-19264T (=DSM 44701T), isolated from a smear-ripened cheese.</title>
        <authorList>
            <consortium name="US DOE Joint Genome Institute (JGI-PGF)"/>
            <person name="Walter F."/>
            <person name="Albersmeier A."/>
            <person name="Kalinowski J."/>
            <person name="Ruckert C."/>
        </authorList>
    </citation>
    <scope>NUCLEOTIDE SEQUENCE</scope>
    <source>
        <strain evidence="7">CGMCC 1.15958</strain>
    </source>
</reference>
<evidence type="ECO:0000313" key="7">
    <source>
        <dbReference type="EMBL" id="GGD58244.1"/>
    </source>
</evidence>
<evidence type="ECO:0000256" key="3">
    <source>
        <dbReference type="ARBA" id="ARBA00023237"/>
    </source>
</evidence>
<comment type="caution">
    <text evidence="7">The sequence shown here is derived from an EMBL/GenBank/DDBJ whole genome shotgun (WGS) entry which is preliminary data.</text>
</comment>